<accession>A0A1M5SPT0</accession>
<dbReference type="STRING" id="1123281.SAMN02745180_00238"/>
<organism evidence="1 2">
    <name type="scientific">Sporanaerobacter acetigenes DSM 13106</name>
    <dbReference type="NCBI Taxonomy" id="1123281"/>
    <lineage>
        <taxon>Bacteria</taxon>
        <taxon>Bacillati</taxon>
        <taxon>Bacillota</taxon>
        <taxon>Tissierellia</taxon>
        <taxon>Tissierellales</taxon>
        <taxon>Sporanaerobacteraceae</taxon>
        <taxon>Sporanaerobacter</taxon>
    </lineage>
</organism>
<keyword evidence="2" id="KW-1185">Reference proteome</keyword>
<evidence type="ECO:0000313" key="1">
    <source>
        <dbReference type="EMBL" id="SHH40485.1"/>
    </source>
</evidence>
<protein>
    <recommendedName>
        <fullName evidence="3">Flagellar operon protein TIGR03826</fullName>
    </recommendedName>
</protein>
<dbReference type="Proteomes" id="UP000184389">
    <property type="component" value="Unassembled WGS sequence"/>
</dbReference>
<gene>
    <name evidence="1" type="ORF">SAMN02745180_00238</name>
</gene>
<sequence length="104" mass="12049">MAYEICGRCGKMFPKNGRAYCEDCFEKTEKELDLILEYISKYPDATILEIITETGVSLKSINCLVKEGHISYVENKLDKAQDEEVKNGEKIVAKKNEFYTRRNR</sequence>
<proteinExistence type="predicted"/>
<dbReference type="AlphaFoldDB" id="A0A1M5SPT0"/>
<reference evidence="1 2" key="1">
    <citation type="submission" date="2016-11" db="EMBL/GenBank/DDBJ databases">
        <authorList>
            <person name="Jaros S."/>
            <person name="Januszkiewicz K."/>
            <person name="Wedrychowicz H."/>
        </authorList>
    </citation>
    <scope>NUCLEOTIDE SEQUENCE [LARGE SCALE GENOMIC DNA]</scope>
    <source>
        <strain evidence="1 2">DSM 13106</strain>
    </source>
</reference>
<dbReference type="OrthoDB" id="1707905at2"/>
<evidence type="ECO:0000313" key="2">
    <source>
        <dbReference type="Proteomes" id="UP000184389"/>
    </source>
</evidence>
<dbReference type="EMBL" id="FQXR01000002">
    <property type="protein sequence ID" value="SHH40485.1"/>
    <property type="molecule type" value="Genomic_DNA"/>
</dbReference>
<evidence type="ECO:0008006" key="3">
    <source>
        <dbReference type="Google" id="ProtNLM"/>
    </source>
</evidence>
<name>A0A1M5SPT0_9FIRM</name>
<dbReference type="RefSeq" id="WP_072742699.1">
    <property type="nucleotide sequence ID" value="NZ_FQXR01000002.1"/>
</dbReference>